<dbReference type="STRING" id="50990.A0A4Y7Q0H5"/>
<dbReference type="VEuPathDB" id="FungiDB:BD410DRAFT_381042"/>
<organism evidence="2 3">
    <name type="scientific">Rickenella mellea</name>
    <dbReference type="NCBI Taxonomy" id="50990"/>
    <lineage>
        <taxon>Eukaryota</taxon>
        <taxon>Fungi</taxon>
        <taxon>Dikarya</taxon>
        <taxon>Basidiomycota</taxon>
        <taxon>Agaricomycotina</taxon>
        <taxon>Agaricomycetes</taxon>
        <taxon>Hymenochaetales</taxon>
        <taxon>Rickenellaceae</taxon>
        <taxon>Rickenella</taxon>
    </lineage>
</organism>
<gene>
    <name evidence="2" type="ORF">BD410DRAFT_381042</name>
</gene>
<feature type="compositionally biased region" description="Low complexity" evidence="1">
    <location>
        <begin position="63"/>
        <end position="73"/>
    </location>
</feature>
<feature type="compositionally biased region" description="Low complexity" evidence="1">
    <location>
        <begin position="81"/>
        <end position="94"/>
    </location>
</feature>
<dbReference type="AlphaFoldDB" id="A0A4Y7Q0H5"/>
<sequence length="609" mass="65957">MIANNEPINGFDIESFINFPPSSPTAEEISTPSSKTAESRPSKRMSNDRDLEHEPPTKRKKISSTTSADSTDAVYRRQLLSSSPQNSISWSPHSHVNSFVQSSPTSTEKLSSNGIQPTWNPSSSSLSNWATPLPPTATTSKSSFIARISQAFRQTTSSGERPTDAASRPPVNLSAPANSKTTTVNKSQGLPTPSSLKPWPSEAYGSLLGPLPIDGIIANRKLSPSPAPSTAVDNNQGKNDISTFHASDWLGSKAIPSGDVDSPVAATDATWSGQHDLFDHDSQPDTPKLWSPLSSNATVSDWLSQLSSSTNSSFSEESSPSSTSERSLNCGCFPGLCTCVSAVYPNGASTLTSSDVQNCGISPHVLQGNANTTPAREHPFLFYNGKGAFGTPQQSFSESIQSVDSACSSGVPPPDLELRNDNESSFDALFSQYPIRWLHASPEDVSNMIVNEEQPAQLPPPDNAVVTRADSPPTAPPSPATIPCRWLGCDGEMPMNHTGVREHMQKRHYPVYERGSTNVMLHCEWDGCRLARPMQLANFLRHMYTSHTPLTTVLCERCGKKLSRMDSGVRHDKNCLVCSKCGVRSATKEEHEQHTSVSCPRKTSRKCRR</sequence>
<feature type="compositionally biased region" description="Polar residues" evidence="1">
    <location>
        <begin position="151"/>
        <end position="160"/>
    </location>
</feature>
<dbReference type="EMBL" id="ML170189">
    <property type="protein sequence ID" value="TDL20369.1"/>
    <property type="molecule type" value="Genomic_DNA"/>
</dbReference>
<proteinExistence type="predicted"/>
<dbReference type="OrthoDB" id="8922241at2759"/>
<feature type="compositionally biased region" description="Polar residues" evidence="1">
    <location>
        <begin position="24"/>
        <end position="36"/>
    </location>
</feature>
<feature type="compositionally biased region" description="Polar residues" evidence="1">
    <location>
        <begin position="95"/>
        <end position="143"/>
    </location>
</feature>
<accession>A0A4Y7Q0H5</accession>
<protein>
    <submittedName>
        <fullName evidence="2">Uncharacterized protein</fullName>
    </submittedName>
</protein>
<evidence type="ECO:0000256" key="1">
    <source>
        <dbReference type="SAM" id="MobiDB-lite"/>
    </source>
</evidence>
<name>A0A4Y7Q0H5_9AGAM</name>
<evidence type="ECO:0000313" key="2">
    <source>
        <dbReference type="EMBL" id="TDL20369.1"/>
    </source>
</evidence>
<evidence type="ECO:0000313" key="3">
    <source>
        <dbReference type="Proteomes" id="UP000294933"/>
    </source>
</evidence>
<feature type="compositionally biased region" description="Basic and acidic residues" evidence="1">
    <location>
        <begin position="37"/>
        <end position="57"/>
    </location>
</feature>
<keyword evidence="3" id="KW-1185">Reference proteome</keyword>
<reference evidence="2 3" key="1">
    <citation type="submission" date="2018-06" db="EMBL/GenBank/DDBJ databases">
        <title>A transcriptomic atlas of mushroom development highlights an independent origin of complex multicellularity.</title>
        <authorList>
            <consortium name="DOE Joint Genome Institute"/>
            <person name="Krizsan K."/>
            <person name="Almasi E."/>
            <person name="Merenyi Z."/>
            <person name="Sahu N."/>
            <person name="Viragh M."/>
            <person name="Koszo T."/>
            <person name="Mondo S."/>
            <person name="Kiss B."/>
            <person name="Balint B."/>
            <person name="Kues U."/>
            <person name="Barry K."/>
            <person name="Hegedus J.C."/>
            <person name="Henrissat B."/>
            <person name="Johnson J."/>
            <person name="Lipzen A."/>
            <person name="Ohm R."/>
            <person name="Nagy I."/>
            <person name="Pangilinan J."/>
            <person name="Yan J."/>
            <person name="Xiong Y."/>
            <person name="Grigoriev I.V."/>
            <person name="Hibbett D.S."/>
            <person name="Nagy L.G."/>
        </authorList>
    </citation>
    <scope>NUCLEOTIDE SEQUENCE [LARGE SCALE GENOMIC DNA]</scope>
    <source>
        <strain evidence="2 3">SZMC22713</strain>
    </source>
</reference>
<feature type="compositionally biased region" description="Polar residues" evidence="1">
    <location>
        <begin position="175"/>
        <end position="195"/>
    </location>
</feature>
<dbReference type="Proteomes" id="UP000294933">
    <property type="component" value="Unassembled WGS sequence"/>
</dbReference>
<feature type="region of interest" description="Disordered" evidence="1">
    <location>
        <begin position="1"/>
        <end position="198"/>
    </location>
</feature>